<evidence type="ECO:0000313" key="2">
    <source>
        <dbReference type="Proteomes" id="UP001501496"/>
    </source>
</evidence>
<proteinExistence type="predicted"/>
<sequence length="403" mass="46261">MFTPKKIDAQNLPTYKELKGKVIDAKTNKTLSFSDLIVDGSNISTITNSDGEFLLKVNSNLLDRDIVITHLGYEKKNIKISELNHHTKILLIPAVTELNAISINPKKENARSMVLEVLKNKSMHNTDGKIMTAFYRETIKKRRKNASLSEAVVQIHKQPINSLKREGIDLIKARKSTDYSKLDTLALKLQGGPFSNLYTDVVKYTDYVFNKENMDMYTFSFDAPTKINNNTVYVINFKQTSFIKTPLYYGKLYVDAKTLALTSAIFSLNVSNKELSSKMYIRRKPKKVDVYPTKASYRVNYRTQNGKWHYAYSNILLTFKVNWKGKLFNSTYTLNSEMAITDWKHSNAKYAKTKNTMLRPTTILTDKASGFSDPEFWGKYNIIEPEKSIETAIAKIKRQLKRT</sequence>
<evidence type="ECO:0000313" key="1">
    <source>
        <dbReference type="EMBL" id="GAA4239467.1"/>
    </source>
</evidence>
<protein>
    <submittedName>
        <fullName evidence="1">Carboxypeptidase-like regulatory domain-containing protein</fullName>
    </submittedName>
</protein>
<gene>
    <name evidence="1" type="ORF">GCM10022291_33890</name>
</gene>
<dbReference type="Pfam" id="PF13715">
    <property type="entry name" value="CarbopepD_reg_2"/>
    <property type="match status" value="1"/>
</dbReference>
<dbReference type="SUPFAM" id="SSF49464">
    <property type="entry name" value="Carboxypeptidase regulatory domain-like"/>
    <property type="match status" value="1"/>
</dbReference>
<dbReference type="Proteomes" id="UP001501496">
    <property type="component" value="Unassembled WGS sequence"/>
</dbReference>
<dbReference type="InterPro" id="IPR008969">
    <property type="entry name" value="CarboxyPept-like_regulatory"/>
</dbReference>
<dbReference type="EMBL" id="BAABCA010000008">
    <property type="protein sequence ID" value="GAA4239467.1"/>
    <property type="molecule type" value="Genomic_DNA"/>
</dbReference>
<keyword evidence="2" id="KW-1185">Reference proteome</keyword>
<reference evidence="2" key="1">
    <citation type="journal article" date="2019" name="Int. J. Syst. Evol. Microbiol.">
        <title>The Global Catalogue of Microorganisms (GCM) 10K type strain sequencing project: providing services to taxonomists for standard genome sequencing and annotation.</title>
        <authorList>
            <consortium name="The Broad Institute Genomics Platform"/>
            <consortium name="The Broad Institute Genome Sequencing Center for Infectious Disease"/>
            <person name="Wu L."/>
            <person name="Ma J."/>
        </authorList>
    </citation>
    <scope>NUCLEOTIDE SEQUENCE [LARGE SCALE GENOMIC DNA]</scope>
    <source>
        <strain evidence="2">JCM 17630</strain>
    </source>
</reference>
<organism evidence="1 2">
    <name type="scientific">Postechiella marina</name>
    <dbReference type="NCBI Taxonomy" id="943941"/>
    <lineage>
        <taxon>Bacteria</taxon>
        <taxon>Pseudomonadati</taxon>
        <taxon>Bacteroidota</taxon>
        <taxon>Flavobacteriia</taxon>
        <taxon>Flavobacteriales</taxon>
        <taxon>Flavobacteriaceae</taxon>
        <taxon>Postechiella</taxon>
    </lineage>
</organism>
<accession>A0ABP8CHN9</accession>
<comment type="caution">
    <text evidence="1">The sequence shown here is derived from an EMBL/GenBank/DDBJ whole genome shotgun (WGS) entry which is preliminary data.</text>
</comment>
<name>A0ABP8CHN9_9FLAO</name>